<evidence type="ECO:0000313" key="1">
    <source>
        <dbReference type="EMBL" id="CAL4067361.1"/>
    </source>
</evidence>
<gene>
    <name evidence="1" type="ORF">MNOR_LOCUS6432</name>
</gene>
<dbReference type="AlphaFoldDB" id="A0AAV2PZ62"/>
<sequence>SGKSTADYEAVFQSLKNLCAERNCIRVDRVVADFEAAVWCAVKNVLKVEVKWCLFHFTQAVWRKIAWLKLKNDYHANLGTRIFCRKLMALPMLPYNHISQVFDKITELPLNKELQDLVSYMKKTWIDSSVFCPQSWSWFEEPIRTNNDVERWHRRLITRAKKANLPFYRLIELLAHEASNDAYNLILVANGQMTRKVSAKSCARQYHLEKLWEKYADNLITPDQLLMHVYESVEVDHNRESQLVVPFEEDDQ</sequence>
<keyword evidence="2" id="KW-1185">Reference proteome</keyword>
<organism evidence="1 2">
    <name type="scientific">Meganyctiphanes norvegica</name>
    <name type="common">Northern krill</name>
    <name type="synonym">Thysanopoda norvegica</name>
    <dbReference type="NCBI Taxonomy" id="48144"/>
    <lineage>
        <taxon>Eukaryota</taxon>
        <taxon>Metazoa</taxon>
        <taxon>Ecdysozoa</taxon>
        <taxon>Arthropoda</taxon>
        <taxon>Crustacea</taxon>
        <taxon>Multicrustacea</taxon>
        <taxon>Malacostraca</taxon>
        <taxon>Eumalacostraca</taxon>
        <taxon>Eucarida</taxon>
        <taxon>Euphausiacea</taxon>
        <taxon>Euphausiidae</taxon>
        <taxon>Meganyctiphanes</taxon>
    </lineage>
</organism>
<dbReference type="Proteomes" id="UP001497623">
    <property type="component" value="Unassembled WGS sequence"/>
</dbReference>
<feature type="non-terminal residue" evidence="1">
    <location>
        <position position="1"/>
    </location>
</feature>
<proteinExistence type="predicted"/>
<protein>
    <recommendedName>
        <fullName evidence="3">MULE transposase domain-containing protein</fullName>
    </recommendedName>
</protein>
<name>A0AAV2PZ62_MEGNR</name>
<dbReference type="EMBL" id="CAXKWB010002653">
    <property type="protein sequence ID" value="CAL4067361.1"/>
    <property type="molecule type" value="Genomic_DNA"/>
</dbReference>
<comment type="caution">
    <text evidence="1">The sequence shown here is derived from an EMBL/GenBank/DDBJ whole genome shotgun (WGS) entry which is preliminary data.</text>
</comment>
<evidence type="ECO:0000313" key="2">
    <source>
        <dbReference type="Proteomes" id="UP001497623"/>
    </source>
</evidence>
<accession>A0AAV2PZ62</accession>
<reference evidence="1 2" key="1">
    <citation type="submission" date="2024-05" db="EMBL/GenBank/DDBJ databases">
        <authorList>
            <person name="Wallberg A."/>
        </authorList>
    </citation>
    <scope>NUCLEOTIDE SEQUENCE [LARGE SCALE GENOMIC DNA]</scope>
</reference>
<evidence type="ECO:0008006" key="3">
    <source>
        <dbReference type="Google" id="ProtNLM"/>
    </source>
</evidence>